<accession>A0A8S5TCP1</accession>
<proteinExistence type="predicted"/>
<protein>
    <submittedName>
        <fullName evidence="1">Uncharacterized protein</fullName>
    </submittedName>
</protein>
<evidence type="ECO:0000313" key="1">
    <source>
        <dbReference type="EMBL" id="DAF61076.1"/>
    </source>
</evidence>
<organism evidence="1">
    <name type="scientific">Phage sp. ctesc4</name>
    <dbReference type="NCBI Taxonomy" id="2828008"/>
    <lineage>
        <taxon>Viruses</taxon>
    </lineage>
</organism>
<reference evidence="1" key="1">
    <citation type="journal article" date="2021" name="Proc. Natl. Acad. Sci. U.S.A.">
        <title>A Catalog of Tens of Thousands of Viruses from Human Metagenomes Reveals Hidden Associations with Chronic Diseases.</title>
        <authorList>
            <person name="Tisza M.J."/>
            <person name="Buck C.B."/>
        </authorList>
    </citation>
    <scope>NUCLEOTIDE SEQUENCE</scope>
    <source>
        <strain evidence="1">Ctesc4</strain>
    </source>
</reference>
<name>A0A8S5TCP1_9VIRU</name>
<dbReference type="EMBL" id="BK032802">
    <property type="protein sequence ID" value="DAF61076.1"/>
    <property type="molecule type" value="Genomic_DNA"/>
</dbReference>
<sequence>MAGKKTETQSPWNGEDAPVTVTLKAGKGYDDPWIVVKGTVRDVHERLLELMGWDASKINELPLASTVLAASDTWHAQNNVAGELGGRFLSESTGAPVDYGSRVEDVQAEAGVPAEIIGNDAAITVWQAMESATTEEQMKQLWKDRRLTFQNTPELVPLWQERAKAIKESGKPTGLFGN</sequence>